<keyword evidence="1 4" id="KW-0378">Hydrolase</keyword>
<organism evidence="6 7">
    <name type="scientific">Rhodococcus opacus</name>
    <name type="common">Nocardia opaca</name>
    <dbReference type="NCBI Taxonomy" id="37919"/>
    <lineage>
        <taxon>Bacteria</taxon>
        <taxon>Bacillati</taxon>
        <taxon>Actinomycetota</taxon>
        <taxon>Actinomycetes</taxon>
        <taxon>Mycobacteriales</taxon>
        <taxon>Nocardiaceae</taxon>
        <taxon>Rhodococcus</taxon>
    </lineage>
</organism>
<dbReference type="PATRIC" id="fig|37919.13.peg.7804"/>
<feature type="short sequence motif" description="GXSXG" evidence="4">
    <location>
        <begin position="52"/>
        <end position="56"/>
    </location>
</feature>
<dbReference type="RefSeq" id="WP_065493539.1">
    <property type="nucleotide sequence ID" value="NZ_CP009112.1"/>
</dbReference>
<accession>A0A1B1KHB3</accession>
<feature type="active site" description="Proton acceptor" evidence="4">
    <location>
        <position position="224"/>
    </location>
</feature>
<keyword evidence="3 4" id="KW-0443">Lipid metabolism</keyword>
<dbReference type="InterPro" id="IPR050301">
    <property type="entry name" value="NTE"/>
</dbReference>
<dbReference type="Proteomes" id="UP000186108">
    <property type="component" value="Plasmid pR1CP1"/>
</dbReference>
<dbReference type="Pfam" id="PF01734">
    <property type="entry name" value="Patatin"/>
    <property type="match status" value="1"/>
</dbReference>
<evidence type="ECO:0000256" key="2">
    <source>
        <dbReference type="ARBA" id="ARBA00022963"/>
    </source>
</evidence>
<dbReference type="SUPFAM" id="SSF52151">
    <property type="entry name" value="FabD/lysophospholipase-like"/>
    <property type="match status" value="1"/>
</dbReference>
<evidence type="ECO:0000313" key="7">
    <source>
        <dbReference type="Proteomes" id="UP000186108"/>
    </source>
</evidence>
<dbReference type="PROSITE" id="PS51635">
    <property type="entry name" value="PNPLA"/>
    <property type="match status" value="1"/>
</dbReference>
<dbReference type="GO" id="GO:0016042">
    <property type="term" value="P:lipid catabolic process"/>
    <property type="evidence" value="ECO:0007669"/>
    <property type="project" value="UniProtKB-UniRule"/>
</dbReference>
<keyword evidence="2 4" id="KW-0442">Lipid degradation</keyword>
<dbReference type="EMBL" id="CP009112">
    <property type="protein sequence ID" value="ANS32013.1"/>
    <property type="molecule type" value="Genomic_DNA"/>
</dbReference>
<evidence type="ECO:0000256" key="3">
    <source>
        <dbReference type="ARBA" id="ARBA00023098"/>
    </source>
</evidence>
<evidence type="ECO:0000259" key="5">
    <source>
        <dbReference type="PROSITE" id="PS51635"/>
    </source>
</evidence>
<dbReference type="InterPro" id="IPR016035">
    <property type="entry name" value="Acyl_Trfase/lysoPLipase"/>
</dbReference>
<feature type="short sequence motif" description="DGA/G" evidence="4">
    <location>
        <begin position="224"/>
        <end position="226"/>
    </location>
</feature>
<proteinExistence type="predicted"/>
<dbReference type="AlphaFoldDB" id="A0A1B1KHB3"/>
<evidence type="ECO:0000313" key="6">
    <source>
        <dbReference type="EMBL" id="ANS32013.1"/>
    </source>
</evidence>
<dbReference type="PANTHER" id="PTHR14226">
    <property type="entry name" value="NEUROPATHY TARGET ESTERASE/SWISS CHEESE D.MELANOGASTER"/>
    <property type="match status" value="1"/>
</dbReference>
<dbReference type="Gene3D" id="3.40.1090.10">
    <property type="entry name" value="Cytosolic phospholipase A2 catalytic domain"/>
    <property type="match status" value="1"/>
</dbReference>
<reference evidence="6 7" key="1">
    <citation type="submission" date="2014-07" db="EMBL/GenBank/DDBJ databases">
        <authorList>
            <person name="Zhang J.E."/>
            <person name="Yang H."/>
            <person name="Guo J."/>
            <person name="Deng Z."/>
            <person name="Luo H."/>
            <person name="Luo M."/>
            <person name="Zhao B."/>
        </authorList>
    </citation>
    <scope>NUCLEOTIDE SEQUENCE [LARGE SCALE GENOMIC DNA]</scope>
    <source>
        <strain evidence="6 7">1CP</strain>
        <plasmid evidence="7">Plasmid pr1cp1</plasmid>
    </source>
</reference>
<name>A0A1B1KHB3_RHOOP</name>
<dbReference type="InterPro" id="IPR002641">
    <property type="entry name" value="PNPLA_dom"/>
</dbReference>
<keyword evidence="6" id="KW-0614">Plasmid</keyword>
<feature type="active site" description="Nucleophile" evidence="4">
    <location>
        <position position="54"/>
    </location>
</feature>
<feature type="domain" description="PNPLA" evidence="5">
    <location>
        <begin position="17"/>
        <end position="237"/>
    </location>
</feature>
<feature type="short sequence motif" description="GXGXXG" evidence="4">
    <location>
        <begin position="21"/>
        <end position="26"/>
    </location>
</feature>
<geneLocation type="plasmid" evidence="7">
    <name>pr1cp1</name>
</geneLocation>
<gene>
    <name evidence="6" type="ORF">R1CP_37035</name>
</gene>
<protein>
    <submittedName>
        <fullName evidence="6">Phospholipase</fullName>
    </submittedName>
</protein>
<sequence>MPRQAAGGPHGAGRTALVVAGAGARGAYQAGAITTLLPRMAPHSATPTIFVGTSAGALNVVGLAAFADDGLSVAAERIVELWTDVESSDVYSLVSSVLGAGAAFFGQAIGVPRARLVSLLDTSPIRQTLQRLVPWGRLHANIRHGLVDAVAVTTTSVETGGTVVFVEKNDSVALPEYDARRNISYVATTLTVDHLLASAAVPILFRPIYISDGCAPERSGWHIDGGLLLNTPIKPSLVLGANHVGIVATQPRVWPPAVAEGSRRRRPVPPDVAGVAALALRAMLGYRMIEDLHELEFRNALVAQGLAVSPADRPIGIDFAGPPLEQAGRIGEIAEEVTGGRSALRRFLRNPAPSVIARLVGGDHEDRGDLLSFLLFDPEFTGQIAELGRKHGTDPGGKMV</sequence>
<evidence type="ECO:0000256" key="4">
    <source>
        <dbReference type="PROSITE-ProRule" id="PRU01161"/>
    </source>
</evidence>
<evidence type="ECO:0000256" key="1">
    <source>
        <dbReference type="ARBA" id="ARBA00022801"/>
    </source>
</evidence>
<dbReference type="PANTHER" id="PTHR14226:SF57">
    <property type="entry name" value="BLR7027 PROTEIN"/>
    <property type="match status" value="1"/>
</dbReference>
<dbReference type="GO" id="GO:0016787">
    <property type="term" value="F:hydrolase activity"/>
    <property type="evidence" value="ECO:0007669"/>
    <property type="project" value="UniProtKB-UniRule"/>
</dbReference>